<evidence type="ECO:0000256" key="2">
    <source>
        <dbReference type="SAM" id="Phobius"/>
    </source>
</evidence>
<dbReference type="VEuPathDB" id="PlasmoDB:PVPAM_060035900"/>
<feature type="region of interest" description="Disordered" evidence="1">
    <location>
        <begin position="270"/>
        <end position="330"/>
    </location>
</feature>
<dbReference type="VEuPathDB" id="PlasmoDB:PVX_004503"/>
<evidence type="ECO:0000313" key="4">
    <source>
        <dbReference type="Proteomes" id="UP000305196"/>
    </source>
</evidence>
<proteinExistence type="predicted"/>
<gene>
    <name evidence="3" type="ORF">PVC01_060030600</name>
</gene>
<feature type="compositionally biased region" description="Polar residues" evidence="1">
    <location>
        <begin position="270"/>
        <end position="294"/>
    </location>
</feature>
<reference evidence="3 4" key="1">
    <citation type="submission" date="2016-07" db="EMBL/GenBank/DDBJ databases">
        <authorList>
            <consortium name="Pathogen Informatics"/>
        </authorList>
    </citation>
    <scope>NUCLEOTIDE SEQUENCE [LARGE SCALE GENOMIC DNA]</scope>
</reference>
<dbReference type="VEuPathDB" id="PlasmoDB:PVW1_050040300"/>
<keyword evidence="2" id="KW-1133">Transmembrane helix</keyword>
<keyword evidence="2" id="KW-0472">Membrane</keyword>
<dbReference type="EMBL" id="LT615261">
    <property type="protein sequence ID" value="SCO71768.1"/>
    <property type="molecule type" value="Genomic_DNA"/>
</dbReference>
<feature type="region of interest" description="Disordered" evidence="1">
    <location>
        <begin position="100"/>
        <end position="120"/>
    </location>
</feature>
<organism evidence="3 4">
    <name type="scientific">Plasmodium vivax</name>
    <name type="common">malaria parasite P. vivax</name>
    <dbReference type="NCBI Taxonomy" id="5855"/>
    <lineage>
        <taxon>Eukaryota</taxon>
        <taxon>Sar</taxon>
        <taxon>Alveolata</taxon>
        <taxon>Apicomplexa</taxon>
        <taxon>Aconoidasida</taxon>
        <taxon>Haemosporida</taxon>
        <taxon>Plasmodiidae</taxon>
        <taxon>Plasmodium</taxon>
        <taxon>Plasmodium (Plasmodium)</taxon>
    </lineage>
</organism>
<accession>A0A1G4HA57</accession>
<dbReference type="Proteomes" id="UP000305196">
    <property type="component" value="Chromosome 6"/>
</dbReference>
<keyword evidence="2" id="KW-0812">Transmembrane</keyword>
<evidence type="ECO:0000313" key="3">
    <source>
        <dbReference type="EMBL" id="SCO71768.1"/>
    </source>
</evidence>
<name>A0A1G4HA57_PLAVI</name>
<dbReference type="AlphaFoldDB" id="A0A1G4HA57"/>
<protein>
    <submittedName>
        <fullName evidence="3">VIR protein</fullName>
    </submittedName>
</protein>
<feature type="region of interest" description="Disordered" evidence="1">
    <location>
        <begin position="184"/>
        <end position="252"/>
    </location>
</feature>
<feature type="region of interest" description="Disordered" evidence="1">
    <location>
        <begin position="132"/>
        <end position="160"/>
    </location>
</feature>
<feature type="compositionally biased region" description="Basic and acidic residues" evidence="1">
    <location>
        <begin position="295"/>
        <end position="305"/>
    </location>
</feature>
<sequence>MAPWPGMFSRYNDSFRKYKELSCITEYNNIQNQILNQIATLNNNNTRNFCKSCQSLRLNIIKENDQLNDCYAPDLLRNKLIDNYEINAFMEKCLEPPKCSYNRASHDKNPSGLKSKSENACGGKNDCNRGAAAPQVSAGKVQPKLNHKSPETNLPARQDDLNVKQLLAEVGRSIKANPILDNQKNISITNDPPVVQPEDSNLKGSHPFSKGGHESIPKQPPSASQHLLPSGFDNNSNDSSPQVKPGSETSTTVIAQEKDSEAISLENNQHGPQYVSSSAHGAQEFRSTTSTGQDSDVRPLDRKIPGAENLGEKPPGGEHAANITLGDRNPGNPVIATLVDSIIDLDGLTPLHTKITDDGAGGENYLNAVSLKAPINVPLSDSTTGDNPEIKYKNYTAMALAPTGVIMLMTLLSKYTSLGMLFTKKRRNTRKDIKENIERILLLESPAKTEESSYSFAYSPSQYWEK</sequence>
<dbReference type="VEuPathDB" id="PlasmoDB:PVP01_0624900"/>
<feature type="compositionally biased region" description="Polar residues" evidence="1">
    <location>
        <begin position="221"/>
        <end position="252"/>
    </location>
</feature>
<evidence type="ECO:0000256" key="1">
    <source>
        <dbReference type="SAM" id="MobiDB-lite"/>
    </source>
</evidence>
<feature type="transmembrane region" description="Helical" evidence="2">
    <location>
        <begin position="397"/>
        <end position="422"/>
    </location>
</feature>